<dbReference type="Proteomes" id="UP000256621">
    <property type="component" value="Chromosome"/>
</dbReference>
<dbReference type="RefSeq" id="WP_002520369.1">
    <property type="nucleotide sequence ID" value="NZ_AP019664.1"/>
</dbReference>
<name>A0AAD0VPE1_CUTAC</name>
<evidence type="ECO:0000313" key="1">
    <source>
        <dbReference type="EMBL" id="AXM06410.1"/>
    </source>
</evidence>
<dbReference type="AlphaFoldDB" id="A0AAD0VPE1"/>
<evidence type="ECO:0000313" key="2">
    <source>
        <dbReference type="Proteomes" id="UP000256621"/>
    </source>
</evidence>
<sequence>MSLLEDLHRPRHRWIPVQLDFLPVILDHLHRLCDTTGGTDPVAKRSEVPPVFASSLVDVVVLIRRHLPKSCS</sequence>
<accession>A0AAD0VPE1</accession>
<reference evidence="1 2" key="1">
    <citation type="submission" date="2018-08" db="EMBL/GenBank/DDBJ databases">
        <title>Genome sequencing of Cutibacterium acnes KCOM 1315.</title>
        <authorList>
            <person name="Kook J.-K."/>
            <person name="Park S.-N."/>
            <person name="Lim Y.K."/>
        </authorList>
    </citation>
    <scope>NUCLEOTIDE SEQUENCE [LARGE SCALE GENOMIC DNA]</scope>
    <source>
        <strain evidence="1 2">KCOM 1315</strain>
    </source>
</reference>
<organism evidence="1 2">
    <name type="scientific">Cutibacterium acnes</name>
    <name type="common">Propionibacterium acnes</name>
    <dbReference type="NCBI Taxonomy" id="1747"/>
    <lineage>
        <taxon>Bacteria</taxon>
        <taxon>Bacillati</taxon>
        <taxon>Actinomycetota</taxon>
        <taxon>Actinomycetes</taxon>
        <taxon>Propionibacteriales</taxon>
        <taxon>Propionibacteriaceae</taxon>
        <taxon>Cutibacterium</taxon>
    </lineage>
</organism>
<dbReference type="EMBL" id="CP031442">
    <property type="protein sequence ID" value="AXM06410.1"/>
    <property type="molecule type" value="Genomic_DNA"/>
</dbReference>
<gene>
    <name evidence="1" type="ORF">DXN06_04085</name>
</gene>
<protein>
    <submittedName>
        <fullName evidence="1">Uncharacterized protein</fullName>
    </submittedName>
</protein>
<proteinExistence type="predicted"/>